<gene>
    <name evidence="2" type="ORF">TEOVI_000622100</name>
</gene>
<feature type="region of interest" description="Disordered" evidence="1">
    <location>
        <begin position="810"/>
        <end position="837"/>
    </location>
</feature>
<dbReference type="EMBL" id="CZPT02000286">
    <property type="protein sequence ID" value="SCU65417.1"/>
    <property type="molecule type" value="Genomic_DNA"/>
</dbReference>
<evidence type="ECO:0000313" key="2">
    <source>
        <dbReference type="EMBL" id="SCU65417.1"/>
    </source>
</evidence>
<proteinExistence type="predicted"/>
<reference evidence="2" key="1">
    <citation type="submission" date="2016-09" db="EMBL/GenBank/DDBJ databases">
        <authorList>
            <person name="Hebert L."/>
            <person name="Moumen B."/>
        </authorList>
    </citation>
    <scope>NUCLEOTIDE SEQUENCE [LARGE SCALE GENOMIC DNA]</scope>
    <source>
        <strain evidence="2">OVI</strain>
    </source>
</reference>
<dbReference type="RefSeq" id="XP_067077024.1">
    <property type="nucleotide sequence ID" value="XM_067220923.1"/>
</dbReference>
<keyword evidence="3" id="KW-1185">Reference proteome</keyword>
<dbReference type="VEuPathDB" id="TriTrypDB:TEOVI_000622100"/>
<evidence type="ECO:0000256" key="1">
    <source>
        <dbReference type="SAM" id="MobiDB-lite"/>
    </source>
</evidence>
<name>A0A1G4I192_TRYEQ</name>
<evidence type="ECO:0000313" key="3">
    <source>
        <dbReference type="Proteomes" id="UP000195570"/>
    </source>
</evidence>
<dbReference type="Proteomes" id="UP000195570">
    <property type="component" value="Unassembled WGS sequence"/>
</dbReference>
<organism evidence="2 3">
    <name type="scientific">Trypanosoma equiperdum</name>
    <dbReference type="NCBI Taxonomy" id="5694"/>
    <lineage>
        <taxon>Eukaryota</taxon>
        <taxon>Discoba</taxon>
        <taxon>Euglenozoa</taxon>
        <taxon>Kinetoplastea</taxon>
        <taxon>Metakinetoplastina</taxon>
        <taxon>Trypanosomatida</taxon>
        <taxon>Trypanosomatidae</taxon>
        <taxon>Trypanosoma</taxon>
    </lineage>
</organism>
<feature type="region of interest" description="Disordered" evidence="1">
    <location>
        <begin position="114"/>
        <end position="144"/>
    </location>
</feature>
<feature type="compositionally biased region" description="Polar residues" evidence="1">
    <location>
        <begin position="57"/>
        <end position="70"/>
    </location>
</feature>
<feature type="region of interest" description="Disordered" evidence="1">
    <location>
        <begin position="198"/>
        <end position="222"/>
    </location>
</feature>
<dbReference type="GeneID" id="92380160"/>
<accession>A0A1G4I192</accession>
<feature type="compositionally biased region" description="Basic and acidic residues" evidence="1">
    <location>
        <begin position="814"/>
        <end position="831"/>
    </location>
</feature>
<feature type="compositionally biased region" description="Polar residues" evidence="1">
    <location>
        <begin position="114"/>
        <end position="123"/>
    </location>
</feature>
<protein>
    <submittedName>
        <fullName evidence="2">Uncharacterized protein</fullName>
    </submittedName>
</protein>
<comment type="caution">
    <text evidence="2">The sequence shown here is derived from an EMBL/GenBank/DDBJ whole genome shotgun (WGS) entry which is preliminary data.</text>
</comment>
<feature type="compositionally biased region" description="Polar residues" evidence="1">
    <location>
        <begin position="661"/>
        <end position="685"/>
    </location>
</feature>
<feature type="region of interest" description="Disordered" evidence="1">
    <location>
        <begin position="57"/>
        <end position="77"/>
    </location>
</feature>
<dbReference type="AlphaFoldDB" id="A0A1G4I192"/>
<sequence>MADRAAVVFLFAEEKLLFRYPFTNPFTINLDNNTTTTGVVSAAVTNENPCTQADIITSSGTSTNRPQAPSTGGVRCKPRSARRTLSMAAVATASPSTKCKADDADDEAPRLTTSMLSSNSNADLSGCRSGATNSNDRGNGSIKGGGSVTCVGIETAVLLHLLRAGFVACTTIQFAGVTFLIYPFLPGSTKSHQVALTSLRPPRESNADPTDDREVDSQRQADSAQRVKFLAGQRDNENFATPDPARVVLVVAMSRPDCDDGRITNFVQIFMNVLLREELRTRYVTCQLHKMEGYLRTWRTCGDKDESESLKNSAAFSGPNNVTGGNTALHPPSDLEMYERLSERDDLSLCKEITQLVCSIMAATSKGPTNSTGNASPTTTNPPKALLHSSKIDCKSSANTIGLGESRANYGITTGFTIRDLFGLPVELLAGYRATKRCPAFANARLNSNYIVTIEDDSFVERLAKPYGEAVGRRAAQLLPLSAIWAAITTLPPPLRVGTLYRELERTFAGTSQTRHVTKSQQHGSYTYVTNSSTNTSGAAAEEQSHIADCDILVVEAVEFLRACGVLTIDTELTVIFTHCDISPASGAPHVPEDKITRPCRPQPSQLPLRISTVPAAVCSAASIRIIPASAICMMLLEGLRQSASFGFDTHHAGVSCERSAPSTQPDVTSRTPTSISTLNNTSPSPTVPLEIAGSRERDTHSYSVYCSWGDACPICEELAAASYLWSVGGAPVGLVFPFLSAPIVEAANRRARQGVHSFDRDCCSLLTDQAPWFTSMKPLKAGVTLTSTSPHQLYRELVAGYNEVNSRGAAVPEDAKAGSESKDRHGEKGNGKFNALGRKTLFGSGRDCRRKDGAGDFEATVLTPGGTPGDARAWLAANRDAIESRLNAEKHQRWLLRARIERSKERQRGGAGAVSTGKCRDDGNTNTGGRSKRLSPQPHQRYRKREVVTSRSIPNTYLPLAPTAPLNSAKFFTQPQAQMMEESGEASASTFPYLADDGRAVSVEVLMQVVLHHTVALLWGKARMNVDTLLWMLECNLRRLPSFLAGVRRQKAVVASSANGIEQLDETPAPSVGEECTHAPAHPSQQRCGKGCSEGGVEGRQEKEADLQFHQASAVFSELLLLDKLMQCSHLTLEAIPTKLLFHAVVNSFSDVLLIGRGDSG</sequence>
<feature type="compositionally biased region" description="Basic and acidic residues" evidence="1">
    <location>
        <begin position="201"/>
        <end position="219"/>
    </location>
</feature>
<feature type="region of interest" description="Disordered" evidence="1">
    <location>
        <begin position="657"/>
        <end position="689"/>
    </location>
</feature>
<feature type="region of interest" description="Disordered" evidence="1">
    <location>
        <begin position="905"/>
        <end position="948"/>
    </location>
</feature>